<keyword evidence="2" id="KW-1185">Reference proteome</keyword>
<evidence type="ECO:0000313" key="2">
    <source>
        <dbReference type="Proteomes" id="UP000249547"/>
    </source>
</evidence>
<comment type="caution">
    <text evidence="1">The sequence shown here is derived from an EMBL/GenBank/DDBJ whole genome shotgun (WGS) entry which is preliminary data.</text>
</comment>
<accession>A0A327R3M2</accession>
<dbReference type="RefSeq" id="WP_111596626.1">
    <property type="nucleotide sequence ID" value="NZ_QLLL01000002.1"/>
</dbReference>
<dbReference type="OrthoDB" id="6402248at2"/>
<dbReference type="AlphaFoldDB" id="A0A327R3M2"/>
<gene>
    <name evidence="1" type="ORF">LX64_01129</name>
</gene>
<dbReference type="InterPro" id="IPR025365">
    <property type="entry name" value="DUF4269"/>
</dbReference>
<organism evidence="1 2">
    <name type="scientific">Chitinophaga skermanii</name>
    <dbReference type="NCBI Taxonomy" id="331697"/>
    <lineage>
        <taxon>Bacteria</taxon>
        <taxon>Pseudomonadati</taxon>
        <taxon>Bacteroidota</taxon>
        <taxon>Chitinophagia</taxon>
        <taxon>Chitinophagales</taxon>
        <taxon>Chitinophagaceae</taxon>
        <taxon>Chitinophaga</taxon>
    </lineage>
</organism>
<dbReference type="EMBL" id="QLLL01000002">
    <property type="protein sequence ID" value="RAJ08477.1"/>
    <property type="molecule type" value="Genomic_DNA"/>
</dbReference>
<reference evidence="1 2" key="1">
    <citation type="submission" date="2018-06" db="EMBL/GenBank/DDBJ databases">
        <title>Genomic Encyclopedia of Archaeal and Bacterial Type Strains, Phase II (KMG-II): from individual species to whole genera.</title>
        <authorList>
            <person name="Goeker M."/>
        </authorList>
    </citation>
    <scope>NUCLEOTIDE SEQUENCE [LARGE SCALE GENOMIC DNA]</scope>
    <source>
        <strain evidence="1 2">DSM 23857</strain>
    </source>
</reference>
<dbReference type="Proteomes" id="UP000249547">
    <property type="component" value="Unassembled WGS sequence"/>
</dbReference>
<proteinExistence type="predicted"/>
<evidence type="ECO:0000313" key="1">
    <source>
        <dbReference type="EMBL" id="RAJ08477.1"/>
    </source>
</evidence>
<protein>
    <submittedName>
        <fullName evidence="1">Uncharacterized protein DUF4269</fullName>
    </submittedName>
</protein>
<sequence length="179" mass="20133">MENQFLQLAYLQDGNTTQQAAFDCLQQHQVFQVLADFQPILVGTIPIQIDIPGSDLDIICSTSDTAAFVDLMWQQFASMPGFQVKEFVLRGQHSVVANFLLNGMPVEIFAQNTPTTLQFAYIHMLVEDAIIREKGEDFRQSVINLKKAGLKTEPAFAELLGLNGDPYEALYELYFASYQ</sequence>
<name>A0A327R3M2_9BACT</name>
<dbReference type="Pfam" id="PF14091">
    <property type="entry name" value="DUF4269"/>
    <property type="match status" value="1"/>
</dbReference>